<protein>
    <submittedName>
        <fullName evidence="2">FkbM family methyltransferase</fullName>
    </submittedName>
</protein>
<dbReference type="GO" id="GO:0032259">
    <property type="term" value="P:methylation"/>
    <property type="evidence" value="ECO:0007669"/>
    <property type="project" value="UniProtKB-KW"/>
</dbReference>
<dbReference type="InterPro" id="IPR026913">
    <property type="entry name" value="METTL24"/>
</dbReference>
<dbReference type="Gene3D" id="3.40.50.150">
    <property type="entry name" value="Vaccinia Virus protein VP39"/>
    <property type="match status" value="1"/>
</dbReference>
<dbReference type="InterPro" id="IPR006342">
    <property type="entry name" value="FkbM_mtfrase"/>
</dbReference>
<dbReference type="NCBIfam" id="TIGR01444">
    <property type="entry name" value="fkbM_fam"/>
    <property type="match status" value="1"/>
</dbReference>
<dbReference type="Pfam" id="PF05050">
    <property type="entry name" value="Methyltransf_21"/>
    <property type="match status" value="1"/>
</dbReference>
<dbReference type="GO" id="GO:0008168">
    <property type="term" value="F:methyltransferase activity"/>
    <property type="evidence" value="ECO:0007669"/>
    <property type="project" value="UniProtKB-KW"/>
</dbReference>
<evidence type="ECO:0000259" key="1">
    <source>
        <dbReference type="Pfam" id="PF05050"/>
    </source>
</evidence>
<dbReference type="AlphaFoldDB" id="A0A368L1F9"/>
<keyword evidence="2" id="KW-0489">Methyltransferase</keyword>
<dbReference type="EMBL" id="QPGB01000003">
    <property type="protein sequence ID" value="RCS57406.1"/>
    <property type="molecule type" value="Genomic_DNA"/>
</dbReference>
<dbReference type="PANTHER" id="PTHR32026:SF10">
    <property type="entry name" value="METHYLTRANSFERASE-LIKE PROTEIN 24-RELATED"/>
    <property type="match status" value="1"/>
</dbReference>
<sequence length="261" mass="30968">MLITSINMGYLSVIIIIQFRMLFNNCKKFNMYLLKRVLTKIQNIFKREILRDPFLLEIKKWFRVDGDKTYRMEYPLNNSSVILDIGGYVGDFAKEMYERYQSTVYIFEPMPHYYDHCVIRFRQIKNIICLNYGLSGANQICTFTDSADATSFYKKNINSREISATLRDVNEVFKELKLDKIDLLKINIEGGEYDVLPAIIESGYIKNIRFLQIQFHNFIDNAETKRTQIREKLSITHQESWNFPFVWESWELKAHANSEPN</sequence>
<proteinExistence type="predicted"/>
<organism evidence="2 3">
    <name type="scientific">Parvibium lacunae</name>
    <dbReference type="NCBI Taxonomy" id="1888893"/>
    <lineage>
        <taxon>Bacteria</taxon>
        <taxon>Pseudomonadati</taxon>
        <taxon>Pseudomonadota</taxon>
        <taxon>Betaproteobacteria</taxon>
        <taxon>Burkholderiales</taxon>
        <taxon>Alcaligenaceae</taxon>
        <taxon>Parvibium</taxon>
    </lineage>
</organism>
<comment type="caution">
    <text evidence="2">The sequence shown here is derived from an EMBL/GenBank/DDBJ whole genome shotgun (WGS) entry which is preliminary data.</text>
</comment>
<dbReference type="PANTHER" id="PTHR32026">
    <property type="entry name" value="METHYLTRANSFERASE-LIKE PROTEIN 24"/>
    <property type="match status" value="1"/>
</dbReference>
<evidence type="ECO:0000313" key="3">
    <source>
        <dbReference type="Proteomes" id="UP000252357"/>
    </source>
</evidence>
<feature type="domain" description="Methyltransferase FkbM" evidence="1">
    <location>
        <begin position="84"/>
        <end position="233"/>
    </location>
</feature>
<reference evidence="2 3" key="1">
    <citation type="journal article" date="2018" name="Int. J. Syst. Evol. Microbiol.">
        <title>Parvibium lacunae gen. nov., sp. nov., a new member of the family Alcaligenaceae isolated from a freshwater pond.</title>
        <authorList>
            <person name="Chen W.M."/>
            <person name="Xie P.B."/>
            <person name="Hsu M.Y."/>
            <person name="Sheu S.Y."/>
        </authorList>
    </citation>
    <scope>NUCLEOTIDE SEQUENCE [LARGE SCALE GENOMIC DNA]</scope>
    <source>
        <strain evidence="2 3">KMB9</strain>
    </source>
</reference>
<gene>
    <name evidence="2" type="ORF">DU000_08055</name>
</gene>
<name>A0A368L1F9_9BURK</name>
<keyword evidence="3" id="KW-1185">Reference proteome</keyword>
<keyword evidence="2" id="KW-0808">Transferase</keyword>
<dbReference type="Proteomes" id="UP000252357">
    <property type="component" value="Unassembled WGS sequence"/>
</dbReference>
<dbReference type="SUPFAM" id="SSF53335">
    <property type="entry name" value="S-adenosyl-L-methionine-dependent methyltransferases"/>
    <property type="match status" value="1"/>
</dbReference>
<dbReference type="InterPro" id="IPR029063">
    <property type="entry name" value="SAM-dependent_MTases_sf"/>
</dbReference>
<accession>A0A368L1F9</accession>
<evidence type="ECO:0000313" key="2">
    <source>
        <dbReference type="EMBL" id="RCS57406.1"/>
    </source>
</evidence>